<dbReference type="InterPro" id="IPR036397">
    <property type="entry name" value="RNaseH_sf"/>
</dbReference>
<dbReference type="RefSeq" id="XP_022159204.1">
    <property type="nucleotide sequence ID" value="XM_022303512.1"/>
</dbReference>
<dbReference type="PANTHER" id="PTHR48475">
    <property type="entry name" value="RIBONUCLEASE H"/>
    <property type="match status" value="1"/>
</dbReference>
<dbReference type="InterPro" id="IPR002156">
    <property type="entry name" value="RNaseH_domain"/>
</dbReference>
<dbReference type="InterPro" id="IPR041577">
    <property type="entry name" value="RT_RNaseH_2"/>
</dbReference>
<dbReference type="Gene3D" id="1.10.340.70">
    <property type="match status" value="1"/>
</dbReference>
<name>A0A6J1E1Q5_MOMCH</name>
<keyword evidence="2" id="KW-1185">Reference proteome</keyword>
<evidence type="ECO:0000313" key="3">
    <source>
        <dbReference type="RefSeq" id="XP_022159204.1"/>
    </source>
</evidence>
<dbReference type="Pfam" id="PF17919">
    <property type="entry name" value="RT_RNaseH_2"/>
    <property type="match status" value="1"/>
</dbReference>
<accession>A0A6J1E1Q5</accession>
<feature type="domain" description="RNase H type-1" evidence="1">
    <location>
        <begin position="251"/>
        <end position="380"/>
    </location>
</feature>
<dbReference type="Proteomes" id="UP000504603">
    <property type="component" value="Unplaced"/>
</dbReference>
<dbReference type="GeneID" id="111025623"/>
<dbReference type="InterPro" id="IPR043128">
    <property type="entry name" value="Rev_trsase/Diguanyl_cyclase"/>
</dbReference>
<evidence type="ECO:0000313" key="2">
    <source>
        <dbReference type="Proteomes" id="UP000504603"/>
    </source>
</evidence>
<dbReference type="GO" id="GO:0004523">
    <property type="term" value="F:RNA-DNA hybrid ribonuclease activity"/>
    <property type="evidence" value="ECO:0007669"/>
    <property type="project" value="InterPro"/>
</dbReference>
<dbReference type="Gene3D" id="3.30.70.270">
    <property type="match status" value="1"/>
</dbReference>
<reference evidence="3" key="1">
    <citation type="submission" date="2025-08" db="UniProtKB">
        <authorList>
            <consortium name="RefSeq"/>
        </authorList>
    </citation>
    <scope>IDENTIFICATION</scope>
    <source>
        <strain evidence="3">OHB3-1</strain>
    </source>
</reference>
<protein>
    <submittedName>
        <fullName evidence="3">Uncharacterized protein LOC111025623</fullName>
    </submittedName>
</protein>
<dbReference type="InterPro" id="IPR012337">
    <property type="entry name" value="RNaseH-like_sf"/>
</dbReference>
<proteinExistence type="predicted"/>
<dbReference type="Gene3D" id="3.30.420.10">
    <property type="entry name" value="Ribonuclease H-like superfamily/Ribonuclease H"/>
    <property type="match status" value="1"/>
</dbReference>
<sequence>MKLKITKCTFGVTSGKFLGFLVHQRGIEANTDKIKAILEMDSPRNLQQLQGLNGRIAALNRFVSRSTDKCLSFFKILRKKWQFEWIEECEATFKKLKRYLGVAPLLSKPIVGDELFLYLAVSDTAVSSALIKEEDGRQSPIYYTSKSMVDAKLIYPQVEKLALTLVTPAWRLRPYFLAHIITVLTNFPLRQILQRPDISGRLVKWAVELSEYDIHYKPRTSMKGHAVADFIAELTPAKPQVCSIDPQLVKEEQPWTLYVDGSSNFRGCETGLLLISPDKERFEYALRFNFHASSNKAEYEALLARLKVARYIGVKNILILSDSQLIVSQVKEEFQAREPRMAKYLSRVKDQLGQFSKFEIRQIPCTQNVNADALARLAAAYGTDLGRTISVEILLEPSIKAQEKMDIDEQRQSEENWMSHLIKYLKDGILPDEMIEGQQLQRQAARYVLKDESLYKRGYSLPLLKCLTLNEADYVMREIHEGVCGNHFVVRSLSHKIVRQGYYWPTMLNDTTHQKM</sequence>
<dbReference type="SUPFAM" id="SSF53098">
    <property type="entry name" value="Ribonuclease H-like"/>
    <property type="match status" value="1"/>
</dbReference>
<dbReference type="Pfam" id="PF13456">
    <property type="entry name" value="RVT_3"/>
    <property type="match status" value="1"/>
</dbReference>
<dbReference type="AlphaFoldDB" id="A0A6J1E1Q5"/>
<dbReference type="SUPFAM" id="SSF56672">
    <property type="entry name" value="DNA/RNA polymerases"/>
    <property type="match status" value="1"/>
</dbReference>
<evidence type="ECO:0000259" key="1">
    <source>
        <dbReference type="PROSITE" id="PS50879"/>
    </source>
</evidence>
<dbReference type="CDD" id="cd09279">
    <property type="entry name" value="RNase_HI_like"/>
    <property type="match status" value="1"/>
</dbReference>
<dbReference type="GO" id="GO:0003676">
    <property type="term" value="F:nucleic acid binding"/>
    <property type="evidence" value="ECO:0007669"/>
    <property type="project" value="InterPro"/>
</dbReference>
<dbReference type="KEGG" id="mcha:111025623"/>
<dbReference type="PROSITE" id="PS50879">
    <property type="entry name" value="RNASE_H_1"/>
    <property type="match status" value="1"/>
</dbReference>
<gene>
    <name evidence="3" type="primary">LOC111025623</name>
</gene>
<dbReference type="PANTHER" id="PTHR48475:SF2">
    <property type="entry name" value="RIBONUCLEASE H"/>
    <property type="match status" value="1"/>
</dbReference>
<dbReference type="OrthoDB" id="1934793at2759"/>
<organism evidence="2 3">
    <name type="scientific">Momordica charantia</name>
    <name type="common">Bitter gourd</name>
    <name type="synonym">Balsam pear</name>
    <dbReference type="NCBI Taxonomy" id="3673"/>
    <lineage>
        <taxon>Eukaryota</taxon>
        <taxon>Viridiplantae</taxon>
        <taxon>Streptophyta</taxon>
        <taxon>Embryophyta</taxon>
        <taxon>Tracheophyta</taxon>
        <taxon>Spermatophyta</taxon>
        <taxon>Magnoliopsida</taxon>
        <taxon>eudicotyledons</taxon>
        <taxon>Gunneridae</taxon>
        <taxon>Pentapetalae</taxon>
        <taxon>rosids</taxon>
        <taxon>fabids</taxon>
        <taxon>Cucurbitales</taxon>
        <taxon>Cucurbitaceae</taxon>
        <taxon>Momordiceae</taxon>
        <taxon>Momordica</taxon>
    </lineage>
</organism>
<dbReference type="InterPro" id="IPR043502">
    <property type="entry name" value="DNA/RNA_pol_sf"/>
</dbReference>